<name>A0ABW4DKN4_9BACL</name>
<dbReference type="InterPro" id="IPR016181">
    <property type="entry name" value="Acyl_CoA_acyltransferase"/>
</dbReference>
<evidence type="ECO:0000256" key="7">
    <source>
        <dbReference type="ARBA" id="ARBA00023316"/>
    </source>
</evidence>
<evidence type="ECO:0000256" key="3">
    <source>
        <dbReference type="ARBA" id="ARBA00022679"/>
    </source>
</evidence>
<keyword evidence="7" id="KW-0961">Cell wall biogenesis/degradation</keyword>
<accession>A0ABW4DKN4</accession>
<evidence type="ECO:0000256" key="8">
    <source>
        <dbReference type="ARBA" id="ARBA00039074"/>
    </source>
</evidence>
<dbReference type="Pfam" id="PF13480">
    <property type="entry name" value="Acetyltransf_6"/>
    <property type="match status" value="1"/>
</dbReference>
<reference evidence="14" key="1">
    <citation type="journal article" date="2019" name="Int. J. Syst. Evol. Microbiol.">
        <title>The Global Catalogue of Microorganisms (GCM) 10K type strain sequencing project: providing services to taxonomists for standard genome sequencing and annotation.</title>
        <authorList>
            <consortium name="The Broad Institute Genomics Platform"/>
            <consortium name="The Broad Institute Genome Sequencing Center for Infectious Disease"/>
            <person name="Wu L."/>
            <person name="Ma J."/>
        </authorList>
    </citation>
    <scope>NUCLEOTIDE SEQUENCE [LARGE SCALE GENOMIC DNA]</scope>
    <source>
        <strain evidence="14">CCM 9147</strain>
    </source>
</reference>
<keyword evidence="14" id="KW-1185">Reference proteome</keyword>
<dbReference type="InterPro" id="IPR003447">
    <property type="entry name" value="FEMABX"/>
</dbReference>
<dbReference type="RefSeq" id="WP_229522717.1">
    <property type="nucleotide sequence ID" value="NZ_JAFFQR010000007.1"/>
</dbReference>
<organism evidence="13 14">
    <name type="scientific">Paenibacillus farraposensis</name>
    <dbReference type="NCBI Taxonomy" id="2807095"/>
    <lineage>
        <taxon>Bacteria</taxon>
        <taxon>Bacillati</taxon>
        <taxon>Bacillota</taxon>
        <taxon>Bacilli</taxon>
        <taxon>Bacillales</taxon>
        <taxon>Paenibacillaceae</taxon>
        <taxon>Paenibacillus</taxon>
    </lineage>
</organism>
<keyword evidence="4" id="KW-0133">Cell shape</keyword>
<keyword evidence="6" id="KW-0012">Acyltransferase</keyword>
<dbReference type="SUPFAM" id="SSF55729">
    <property type="entry name" value="Acyl-CoA N-acyltransferases (Nat)"/>
    <property type="match status" value="1"/>
</dbReference>
<evidence type="ECO:0000256" key="11">
    <source>
        <dbReference type="ARBA" id="ARBA00048654"/>
    </source>
</evidence>
<gene>
    <name evidence="13" type="ORF">ACFQ5D_21280</name>
</gene>
<dbReference type="EC" id="2.3.2.16" evidence="8"/>
<comment type="subcellular location">
    <subcellularLocation>
        <location evidence="1">Cytoplasm</location>
    </subcellularLocation>
</comment>
<proteinExistence type="inferred from homology"/>
<dbReference type="InterPro" id="IPR050644">
    <property type="entry name" value="PG_Glycine_Bridge_Synth"/>
</dbReference>
<dbReference type="PROSITE" id="PS51191">
    <property type="entry name" value="FEMABX"/>
    <property type="match status" value="1"/>
</dbReference>
<evidence type="ECO:0000256" key="5">
    <source>
        <dbReference type="ARBA" id="ARBA00022984"/>
    </source>
</evidence>
<evidence type="ECO:0000256" key="9">
    <source>
        <dbReference type="ARBA" id="ARBA00040679"/>
    </source>
</evidence>
<sequence>MSTQQILSPRTPFIESGFAKLVGKYLDFEYVPLDIHWDGQTYAISLYKNTRTGSYQIGAVGYGGIVPFPHEFRTFRQIVDLISKRHGSIAQITLPPIGENVLAWEFADMGFRQEVLETYILDLTAYREQKEMLFKGRVRTDIRFAEKSGVYVKTCDSEQELLQFYDIYKSTMERVQASYVTPYALISELTRHSPDARLYVALNDKHRVIAGSFFLQNEENVFYWINASDSEFRNLRANYLILKQAIDDTYETKSYLNFGYSHNPSIANSKLGWGCQIQKYIRLTKELLK</sequence>
<keyword evidence="3" id="KW-0808">Transferase</keyword>
<protein>
    <recommendedName>
        <fullName evidence="9">Lipid II:glycine glycyltransferase</fullName>
        <ecNumber evidence="8">2.3.2.16</ecNumber>
    </recommendedName>
    <alternativeName>
        <fullName evidence="10">Factor essential for expression of methicillin resistance X</fullName>
    </alternativeName>
</protein>
<dbReference type="InterPro" id="IPR038740">
    <property type="entry name" value="BioF2-like_GNAT_dom"/>
</dbReference>
<dbReference type="Proteomes" id="UP001597340">
    <property type="component" value="Unassembled WGS sequence"/>
</dbReference>
<keyword evidence="5" id="KW-0573">Peptidoglycan synthesis</keyword>
<evidence type="ECO:0000256" key="4">
    <source>
        <dbReference type="ARBA" id="ARBA00022960"/>
    </source>
</evidence>
<dbReference type="PANTHER" id="PTHR36174:SF1">
    <property type="entry name" value="LIPID II:GLYCINE GLYCYLTRANSFERASE"/>
    <property type="match status" value="1"/>
</dbReference>
<dbReference type="PANTHER" id="PTHR36174">
    <property type="entry name" value="LIPID II:GLYCINE GLYCYLTRANSFERASE"/>
    <property type="match status" value="1"/>
</dbReference>
<dbReference type="EMBL" id="JBHTNZ010000045">
    <property type="protein sequence ID" value="MFD1463830.1"/>
    <property type="molecule type" value="Genomic_DNA"/>
</dbReference>
<comment type="similarity">
    <text evidence="2">Belongs to the FemABX family.</text>
</comment>
<evidence type="ECO:0000313" key="13">
    <source>
        <dbReference type="EMBL" id="MFD1463830.1"/>
    </source>
</evidence>
<evidence type="ECO:0000313" key="14">
    <source>
        <dbReference type="Proteomes" id="UP001597340"/>
    </source>
</evidence>
<evidence type="ECO:0000256" key="10">
    <source>
        <dbReference type="ARBA" id="ARBA00042933"/>
    </source>
</evidence>
<evidence type="ECO:0000256" key="1">
    <source>
        <dbReference type="ARBA" id="ARBA00004496"/>
    </source>
</evidence>
<dbReference type="Gene3D" id="3.40.630.30">
    <property type="match status" value="1"/>
</dbReference>
<feature type="domain" description="BioF2-like acetyltransferase" evidence="12">
    <location>
        <begin position="137"/>
        <end position="253"/>
    </location>
</feature>
<comment type="catalytic activity">
    <reaction evidence="11">
        <text>beta-D-GlcNAc-(1-&gt;4)-Mur2Ac(oyl-L-Ala-D-isoglutaminyl-L-Lys-D-Ala-D-Ala)-di-trans,octa-cis-undecaprenyl diphosphate + glycyl-tRNA(Gly) = beta-D-GlcNAc-(1-&gt;4)-Mur2Ac(oyl-L-Ala-D-isoglutaminyl-L-Lys-(N(6)-Gly)-D-Ala-D-Ala)-di-trans,octa-cis-undecaprenyl diphosphate + tRNA(Gly) + H(+)</text>
        <dbReference type="Rhea" id="RHEA:30435"/>
        <dbReference type="Rhea" id="RHEA-COMP:9664"/>
        <dbReference type="Rhea" id="RHEA-COMP:9683"/>
        <dbReference type="ChEBI" id="CHEBI:15378"/>
        <dbReference type="ChEBI" id="CHEBI:62233"/>
        <dbReference type="ChEBI" id="CHEBI:62234"/>
        <dbReference type="ChEBI" id="CHEBI:78442"/>
        <dbReference type="ChEBI" id="CHEBI:78522"/>
        <dbReference type="EC" id="2.3.2.16"/>
    </reaction>
</comment>
<evidence type="ECO:0000256" key="6">
    <source>
        <dbReference type="ARBA" id="ARBA00023315"/>
    </source>
</evidence>
<evidence type="ECO:0000256" key="2">
    <source>
        <dbReference type="ARBA" id="ARBA00009943"/>
    </source>
</evidence>
<comment type="caution">
    <text evidence="13">The sequence shown here is derived from an EMBL/GenBank/DDBJ whole genome shotgun (WGS) entry which is preliminary data.</text>
</comment>
<evidence type="ECO:0000259" key="12">
    <source>
        <dbReference type="Pfam" id="PF13480"/>
    </source>
</evidence>